<protein>
    <recommendedName>
        <fullName evidence="9">Ribosomal protein L14</fullName>
    </recommendedName>
</protein>
<dbReference type="GO" id="GO:0003723">
    <property type="term" value="F:RNA binding"/>
    <property type="evidence" value="ECO:0007669"/>
    <property type="project" value="InterPro"/>
</dbReference>
<feature type="domain" description="KOW" evidence="5">
    <location>
        <begin position="17"/>
        <end position="47"/>
    </location>
</feature>
<comment type="caution">
    <text evidence="7">The sequence shown here is derived from an EMBL/GenBank/DDBJ whole genome shotgun (WGS) entry which is preliminary data.</text>
</comment>
<evidence type="ECO:0000256" key="1">
    <source>
        <dbReference type="ARBA" id="ARBA00006592"/>
    </source>
</evidence>
<dbReference type="Proteomes" id="UP001309876">
    <property type="component" value="Unassembled WGS sequence"/>
</dbReference>
<evidence type="ECO:0000259" key="6">
    <source>
        <dbReference type="Pfam" id="PF01929"/>
    </source>
</evidence>
<dbReference type="InterPro" id="IPR014722">
    <property type="entry name" value="Rib_uL2_dom2"/>
</dbReference>
<dbReference type="Gene3D" id="6.10.250.2270">
    <property type="match status" value="1"/>
</dbReference>
<dbReference type="AlphaFoldDB" id="A0AAN7T035"/>
<gene>
    <name evidence="7" type="ORF">LTR05_003514</name>
</gene>
<dbReference type="InterPro" id="IPR039660">
    <property type="entry name" value="Ribosomal_eL14"/>
</dbReference>
<dbReference type="GO" id="GO:0006412">
    <property type="term" value="P:translation"/>
    <property type="evidence" value="ECO:0007669"/>
    <property type="project" value="InterPro"/>
</dbReference>
<feature type="domain" description="Large ribosomal subunit protein eL14" evidence="6">
    <location>
        <begin position="58"/>
        <end position="133"/>
    </location>
</feature>
<reference evidence="7 8" key="1">
    <citation type="submission" date="2023-08" db="EMBL/GenBank/DDBJ databases">
        <title>Black Yeasts Isolated from many extreme environments.</title>
        <authorList>
            <person name="Coleine C."/>
            <person name="Stajich J.E."/>
            <person name="Selbmann L."/>
        </authorList>
    </citation>
    <scope>NUCLEOTIDE SEQUENCE [LARGE SCALE GENOMIC DNA]</scope>
    <source>
        <strain evidence="7 8">CCFEE 5910</strain>
    </source>
</reference>
<dbReference type="Pfam" id="PF00467">
    <property type="entry name" value="KOW"/>
    <property type="match status" value="1"/>
</dbReference>
<dbReference type="InterPro" id="IPR002784">
    <property type="entry name" value="Ribosomal_eL14_dom"/>
</dbReference>
<accession>A0AAN7T035</accession>
<evidence type="ECO:0000313" key="7">
    <source>
        <dbReference type="EMBL" id="KAK5086346.1"/>
    </source>
</evidence>
<name>A0AAN7T035_9EURO</name>
<organism evidence="7 8">
    <name type="scientific">Lithohypha guttulata</name>
    <dbReference type="NCBI Taxonomy" id="1690604"/>
    <lineage>
        <taxon>Eukaryota</taxon>
        <taxon>Fungi</taxon>
        <taxon>Dikarya</taxon>
        <taxon>Ascomycota</taxon>
        <taxon>Pezizomycotina</taxon>
        <taxon>Eurotiomycetes</taxon>
        <taxon>Chaetothyriomycetidae</taxon>
        <taxon>Chaetothyriales</taxon>
        <taxon>Trichomeriaceae</taxon>
        <taxon>Lithohypha</taxon>
    </lineage>
</organism>
<dbReference type="Gene3D" id="2.30.30.30">
    <property type="match status" value="1"/>
</dbReference>
<dbReference type="CDD" id="cd23702">
    <property type="entry name" value="eL14"/>
    <property type="match status" value="1"/>
</dbReference>
<proteinExistence type="inferred from homology"/>
<keyword evidence="3" id="KW-0687">Ribonucleoprotein</keyword>
<dbReference type="InterPro" id="IPR005824">
    <property type="entry name" value="KOW"/>
</dbReference>
<comment type="similarity">
    <text evidence="1">Belongs to the eukaryotic ribosomal protein eL14 family.</text>
</comment>
<evidence type="ECO:0000256" key="2">
    <source>
        <dbReference type="ARBA" id="ARBA00022980"/>
    </source>
</evidence>
<dbReference type="GO" id="GO:0042273">
    <property type="term" value="P:ribosomal large subunit biogenesis"/>
    <property type="evidence" value="ECO:0007669"/>
    <property type="project" value="TreeGrafter"/>
</dbReference>
<keyword evidence="2" id="KW-0689">Ribosomal protein</keyword>
<dbReference type="SUPFAM" id="SSF50104">
    <property type="entry name" value="Translation proteins SH3-like domain"/>
    <property type="match status" value="1"/>
</dbReference>
<keyword evidence="8" id="KW-1185">Reference proteome</keyword>
<evidence type="ECO:0000256" key="4">
    <source>
        <dbReference type="SAM" id="MobiDB-lite"/>
    </source>
</evidence>
<dbReference type="GO" id="GO:0022625">
    <property type="term" value="C:cytosolic large ribosomal subunit"/>
    <property type="evidence" value="ECO:0007669"/>
    <property type="project" value="TreeGrafter"/>
</dbReference>
<dbReference type="Pfam" id="PF01929">
    <property type="entry name" value="Ribosomal_L14e"/>
    <property type="match status" value="1"/>
</dbReference>
<feature type="region of interest" description="Disordered" evidence="4">
    <location>
        <begin position="95"/>
        <end position="116"/>
    </location>
</feature>
<dbReference type="EMBL" id="JAVRRJ010000003">
    <property type="protein sequence ID" value="KAK5086346.1"/>
    <property type="molecule type" value="Genomic_DNA"/>
</dbReference>
<evidence type="ECO:0000313" key="8">
    <source>
        <dbReference type="Proteomes" id="UP001309876"/>
    </source>
</evidence>
<dbReference type="PANTHER" id="PTHR11127">
    <property type="entry name" value="60S RIBOSOMAL PROTEIN L14"/>
    <property type="match status" value="1"/>
</dbReference>
<evidence type="ECO:0008006" key="9">
    <source>
        <dbReference type="Google" id="ProtNLM"/>
    </source>
</evidence>
<sequence length="147" mass="16394">MADKVDIKPAGWKLVEVGRVVYLRSGPHEGKLATIAEIIDPNRVLVDGPSKIEGKAVPRTPIALSAVTLTKIVIPKLPKAAGTGAISKLWEKEEVDKKWAESATAKKRDQTDRRRNLSDFERFKVMRFKKQANFETRKAFAKIRASA</sequence>
<dbReference type="InterPro" id="IPR008991">
    <property type="entry name" value="Translation_prot_SH3-like_sf"/>
</dbReference>
<evidence type="ECO:0000259" key="5">
    <source>
        <dbReference type="Pfam" id="PF00467"/>
    </source>
</evidence>
<dbReference type="GO" id="GO:0003735">
    <property type="term" value="F:structural constituent of ribosome"/>
    <property type="evidence" value="ECO:0007669"/>
    <property type="project" value="InterPro"/>
</dbReference>
<dbReference type="PANTHER" id="PTHR11127:SF2">
    <property type="entry name" value="LARGE RIBOSOMAL SUBUNIT PROTEIN EL14"/>
    <property type="match status" value="1"/>
</dbReference>
<evidence type="ECO:0000256" key="3">
    <source>
        <dbReference type="ARBA" id="ARBA00023274"/>
    </source>
</evidence>